<comment type="caution">
    <text evidence="1">The sequence shown here is derived from an EMBL/GenBank/DDBJ whole genome shotgun (WGS) entry which is preliminary data.</text>
</comment>
<sequence>MRRIQSTYIVDAEQTRLRFFQDLLSQSLAATFFDRAEALEWARPRTTDFNGRATAAELAERDERLRVDAERCRRHAELLLSSRADAYADDVRQVLAEAS</sequence>
<dbReference type="RefSeq" id="WP_209699258.1">
    <property type="nucleotide sequence ID" value="NZ_BAAAVU010000004.1"/>
</dbReference>
<accession>A0ABS4UYS5</accession>
<dbReference type="EMBL" id="JAGINT010000002">
    <property type="protein sequence ID" value="MBP2356808.1"/>
    <property type="molecule type" value="Genomic_DNA"/>
</dbReference>
<dbReference type="Proteomes" id="UP000755585">
    <property type="component" value="Unassembled WGS sequence"/>
</dbReference>
<name>A0ABS4UYS5_9ACTN</name>
<evidence type="ECO:0000313" key="1">
    <source>
        <dbReference type="EMBL" id="MBP2356808.1"/>
    </source>
</evidence>
<protein>
    <submittedName>
        <fullName evidence="1">Uncharacterized protein</fullName>
    </submittedName>
</protein>
<reference evidence="1 2" key="1">
    <citation type="submission" date="2021-03" db="EMBL/GenBank/DDBJ databases">
        <title>Sequencing the genomes of 1000 actinobacteria strains.</title>
        <authorList>
            <person name="Klenk H.-P."/>
        </authorList>
    </citation>
    <scope>NUCLEOTIDE SEQUENCE [LARGE SCALE GENOMIC DNA]</scope>
    <source>
        <strain evidence="1 2">DSM 18824</strain>
    </source>
</reference>
<gene>
    <name evidence="1" type="ORF">JOF29_007918</name>
</gene>
<keyword evidence="2" id="KW-1185">Reference proteome</keyword>
<organism evidence="1 2">
    <name type="scientific">Kribbella aluminosa</name>
    <dbReference type="NCBI Taxonomy" id="416017"/>
    <lineage>
        <taxon>Bacteria</taxon>
        <taxon>Bacillati</taxon>
        <taxon>Actinomycetota</taxon>
        <taxon>Actinomycetes</taxon>
        <taxon>Propionibacteriales</taxon>
        <taxon>Kribbellaceae</taxon>
        <taxon>Kribbella</taxon>
    </lineage>
</organism>
<proteinExistence type="predicted"/>
<evidence type="ECO:0000313" key="2">
    <source>
        <dbReference type="Proteomes" id="UP000755585"/>
    </source>
</evidence>